<keyword evidence="3" id="KW-1185">Reference proteome</keyword>
<dbReference type="RefSeq" id="WP_262397446.1">
    <property type="nucleotide sequence ID" value="NZ_JACRTC010000003.1"/>
</dbReference>
<gene>
    <name evidence="2" type="ORF">H8709_05850</name>
</gene>
<dbReference type="InterPro" id="IPR012336">
    <property type="entry name" value="Thioredoxin-like_fold"/>
</dbReference>
<dbReference type="Proteomes" id="UP000660861">
    <property type="component" value="Unassembled WGS sequence"/>
</dbReference>
<evidence type="ECO:0000313" key="2">
    <source>
        <dbReference type="EMBL" id="MBC8570350.1"/>
    </source>
</evidence>
<dbReference type="Pfam" id="PF13192">
    <property type="entry name" value="Thioredoxin_3"/>
    <property type="match status" value="1"/>
</dbReference>
<dbReference type="Gene3D" id="3.40.30.10">
    <property type="entry name" value="Glutaredoxin"/>
    <property type="match status" value="1"/>
</dbReference>
<dbReference type="EMBL" id="JACRTC010000003">
    <property type="protein sequence ID" value="MBC8570350.1"/>
    <property type="molecule type" value="Genomic_DNA"/>
</dbReference>
<sequence length="87" mass="10275">MKKVKMMILDSCPYCHQAFAMMERLCAEHEEYREVDVEVIEESKEPEKIKGYHYWYVPTFFVGEEKVHEGVPTEEKVEAVYRAALGK</sequence>
<comment type="caution">
    <text evidence="2">The sequence shown here is derived from an EMBL/GenBank/DDBJ whole genome shotgun (WGS) entry which is preliminary data.</text>
</comment>
<reference evidence="2" key="1">
    <citation type="submission" date="2020-08" db="EMBL/GenBank/DDBJ databases">
        <title>Genome public.</title>
        <authorList>
            <person name="Liu C."/>
            <person name="Sun Q."/>
        </authorList>
    </citation>
    <scope>NUCLEOTIDE SEQUENCE</scope>
    <source>
        <strain evidence="2">NSJ-54</strain>
    </source>
</reference>
<evidence type="ECO:0000259" key="1">
    <source>
        <dbReference type="Pfam" id="PF13192"/>
    </source>
</evidence>
<feature type="domain" description="Thioredoxin-like fold" evidence="1">
    <location>
        <begin position="3"/>
        <end position="80"/>
    </location>
</feature>
<name>A0A926E9F2_9FIRM</name>
<protein>
    <submittedName>
        <fullName evidence="2">Thioredoxin family protein</fullName>
    </submittedName>
</protein>
<proteinExistence type="predicted"/>
<dbReference type="InterPro" id="IPR036249">
    <property type="entry name" value="Thioredoxin-like_sf"/>
</dbReference>
<evidence type="ECO:0000313" key="3">
    <source>
        <dbReference type="Proteomes" id="UP000660861"/>
    </source>
</evidence>
<dbReference type="SUPFAM" id="SSF52833">
    <property type="entry name" value="Thioredoxin-like"/>
    <property type="match status" value="1"/>
</dbReference>
<dbReference type="AlphaFoldDB" id="A0A926E9F2"/>
<dbReference type="CDD" id="cd01659">
    <property type="entry name" value="TRX_superfamily"/>
    <property type="match status" value="1"/>
</dbReference>
<accession>A0A926E9F2</accession>
<organism evidence="2 3">
    <name type="scientific">Zongyangia hominis</name>
    <dbReference type="NCBI Taxonomy" id="2763677"/>
    <lineage>
        <taxon>Bacteria</taxon>
        <taxon>Bacillati</taxon>
        <taxon>Bacillota</taxon>
        <taxon>Clostridia</taxon>
        <taxon>Eubacteriales</taxon>
        <taxon>Oscillospiraceae</taxon>
        <taxon>Zongyangia</taxon>
    </lineage>
</organism>
<dbReference type="PROSITE" id="PS51354">
    <property type="entry name" value="GLUTAREDOXIN_2"/>
    <property type="match status" value="1"/>
</dbReference>